<dbReference type="PROSITE" id="PS51432">
    <property type="entry name" value="AP_NUCLEASE_F2_4"/>
    <property type="match status" value="1"/>
</dbReference>
<dbReference type="PANTHER" id="PTHR21445:SF0">
    <property type="entry name" value="APURINIC-APYRIMIDINIC ENDONUCLEASE"/>
    <property type="match status" value="1"/>
</dbReference>
<dbReference type="GO" id="GO:0003677">
    <property type="term" value="F:DNA binding"/>
    <property type="evidence" value="ECO:0007669"/>
    <property type="project" value="InterPro"/>
</dbReference>
<dbReference type="EMBL" id="BART01027606">
    <property type="protein sequence ID" value="GAG95119.1"/>
    <property type="molecule type" value="Genomic_DNA"/>
</dbReference>
<dbReference type="Gene3D" id="3.20.20.150">
    <property type="entry name" value="Divalent-metal-dependent TIM barrel enzymes"/>
    <property type="match status" value="1"/>
</dbReference>
<reference evidence="3" key="1">
    <citation type="journal article" date="2014" name="Front. Microbiol.">
        <title>High frequency of phylogenetically diverse reductive dehalogenase-homologous genes in deep subseafloor sedimentary metagenomes.</title>
        <authorList>
            <person name="Kawai M."/>
            <person name="Futagami T."/>
            <person name="Toyoda A."/>
            <person name="Takaki Y."/>
            <person name="Nishi S."/>
            <person name="Hori S."/>
            <person name="Arai W."/>
            <person name="Tsubouchi T."/>
            <person name="Morono Y."/>
            <person name="Uchiyama I."/>
            <person name="Ito T."/>
            <person name="Fujiyama A."/>
            <person name="Inagaki F."/>
            <person name="Takami H."/>
        </authorList>
    </citation>
    <scope>NUCLEOTIDE SEQUENCE</scope>
    <source>
        <strain evidence="3">Expedition CK06-06</strain>
    </source>
</reference>
<dbReference type="SUPFAM" id="SSF51658">
    <property type="entry name" value="Xylose isomerase-like"/>
    <property type="match status" value="1"/>
</dbReference>
<feature type="coiled-coil region" evidence="1">
    <location>
        <begin position="72"/>
        <end position="99"/>
    </location>
</feature>
<dbReference type="AlphaFoldDB" id="X1BGS6"/>
<dbReference type="GO" id="GO:0008270">
    <property type="term" value="F:zinc ion binding"/>
    <property type="evidence" value="ECO:0007669"/>
    <property type="project" value="InterPro"/>
</dbReference>
<organism evidence="3">
    <name type="scientific">marine sediment metagenome</name>
    <dbReference type="NCBI Taxonomy" id="412755"/>
    <lineage>
        <taxon>unclassified sequences</taxon>
        <taxon>metagenomes</taxon>
        <taxon>ecological metagenomes</taxon>
    </lineage>
</organism>
<gene>
    <name evidence="3" type="ORF">S01H4_48905</name>
</gene>
<evidence type="ECO:0000313" key="3">
    <source>
        <dbReference type="EMBL" id="GAG95119.1"/>
    </source>
</evidence>
<comment type="caution">
    <text evidence="3">The sequence shown here is derived from an EMBL/GenBank/DDBJ whole genome shotgun (WGS) entry which is preliminary data.</text>
</comment>
<dbReference type="InterPro" id="IPR013022">
    <property type="entry name" value="Xyl_isomerase-like_TIM-brl"/>
</dbReference>
<dbReference type="InterPro" id="IPR001719">
    <property type="entry name" value="AP_endonuc_2"/>
</dbReference>
<dbReference type="GO" id="GO:0006284">
    <property type="term" value="P:base-excision repair"/>
    <property type="evidence" value="ECO:0007669"/>
    <property type="project" value="TreeGrafter"/>
</dbReference>
<protein>
    <recommendedName>
        <fullName evidence="2">Xylose isomerase-like TIM barrel domain-containing protein</fullName>
    </recommendedName>
</protein>
<name>X1BGS6_9ZZZZ</name>
<feature type="domain" description="Xylose isomerase-like TIM barrel" evidence="2">
    <location>
        <begin position="21"/>
        <end position="113"/>
    </location>
</feature>
<proteinExistence type="predicted"/>
<dbReference type="GO" id="GO:0003906">
    <property type="term" value="F:DNA-(apurinic or apyrimidinic site) endonuclease activity"/>
    <property type="evidence" value="ECO:0007669"/>
    <property type="project" value="TreeGrafter"/>
</dbReference>
<feature type="non-terminal residue" evidence="3">
    <location>
        <position position="122"/>
    </location>
</feature>
<sequence>MRLGAHMSVSGGKHLALVRGKEIGCESIQVFIRNVRSWASKPLEQKDIDDFLKKKEEIEEIWPIITHNSYLINLASQDAEKLEKSYNAMLEELKKADQLKLEYANVHPGVIPKANQDLSSKD</sequence>
<dbReference type="GO" id="GO:0008081">
    <property type="term" value="F:phosphoric diester hydrolase activity"/>
    <property type="evidence" value="ECO:0007669"/>
    <property type="project" value="TreeGrafter"/>
</dbReference>
<accession>X1BGS6</accession>
<evidence type="ECO:0000259" key="2">
    <source>
        <dbReference type="Pfam" id="PF01261"/>
    </source>
</evidence>
<keyword evidence="1" id="KW-0175">Coiled coil</keyword>
<dbReference type="Pfam" id="PF01261">
    <property type="entry name" value="AP_endonuc_2"/>
    <property type="match status" value="1"/>
</dbReference>
<evidence type="ECO:0000256" key="1">
    <source>
        <dbReference type="SAM" id="Coils"/>
    </source>
</evidence>
<dbReference type="PANTHER" id="PTHR21445">
    <property type="entry name" value="ENDONUCLEASE IV ENDODEOXYRIBONUCLEASE IV"/>
    <property type="match status" value="1"/>
</dbReference>
<dbReference type="InterPro" id="IPR036237">
    <property type="entry name" value="Xyl_isomerase-like_sf"/>
</dbReference>